<sequence length="73" mass="8192">MHRRWPAWTIGTVGDRPAAQAGDYIITAETLGSLDRILHTEPSPYPSTQRRCADRSRTPQRSRAYLDPSLQAA</sequence>
<organism evidence="2 3">
    <name type="scientific">Haloactinospora alba</name>
    <dbReference type="NCBI Taxonomy" id="405555"/>
    <lineage>
        <taxon>Bacteria</taxon>
        <taxon>Bacillati</taxon>
        <taxon>Actinomycetota</taxon>
        <taxon>Actinomycetes</taxon>
        <taxon>Streptosporangiales</taxon>
        <taxon>Nocardiopsidaceae</taxon>
        <taxon>Haloactinospora</taxon>
    </lineage>
</organism>
<evidence type="ECO:0000313" key="2">
    <source>
        <dbReference type="EMBL" id="TQN32674.1"/>
    </source>
</evidence>
<protein>
    <submittedName>
        <fullName evidence="2">Uncharacterized protein</fullName>
    </submittedName>
</protein>
<name>A0A543NLI8_9ACTN</name>
<accession>A0A543NLI8</accession>
<reference evidence="2 3" key="1">
    <citation type="submission" date="2019-06" db="EMBL/GenBank/DDBJ databases">
        <title>Sequencing the genomes of 1000 actinobacteria strains.</title>
        <authorList>
            <person name="Klenk H.-P."/>
        </authorList>
    </citation>
    <scope>NUCLEOTIDE SEQUENCE [LARGE SCALE GENOMIC DNA]</scope>
    <source>
        <strain evidence="2 3">DSM 45015</strain>
    </source>
</reference>
<evidence type="ECO:0000313" key="3">
    <source>
        <dbReference type="Proteomes" id="UP000317422"/>
    </source>
</evidence>
<dbReference type="Proteomes" id="UP000317422">
    <property type="component" value="Unassembled WGS sequence"/>
</dbReference>
<evidence type="ECO:0000256" key="1">
    <source>
        <dbReference type="SAM" id="MobiDB-lite"/>
    </source>
</evidence>
<dbReference type="AlphaFoldDB" id="A0A543NLI8"/>
<comment type="caution">
    <text evidence="2">The sequence shown here is derived from an EMBL/GenBank/DDBJ whole genome shotgun (WGS) entry which is preliminary data.</text>
</comment>
<gene>
    <name evidence="2" type="ORF">FHX37_2651</name>
</gene>
<keyword evidence="3" id="KW-1185">Reference proteome</keyword>
<proteinExistence type="predicted"/>
<feature type="region of interest" description="Disordered" evidence="1">
    <location>
        <begin position="38"/>
        <end position="73"/>
    </location>
</feature>
<dbReference type="EMBL" id="VFQC01000001">
    <property type="protein sequence ID" value="TQN32674.1"/>
    <property type="molecule type" value="Genomic_DNA"/>
</dbReference>